<protein>
    <recommendedName>
        <fullName evidence="3">DUF4837 domain-containing protein</fullName>
    </recommendedName>
</protein>
<dbReference type="Pfam" id="PF16125">
    <property type="entry name" value="DUF4837"/>
    <property type="match status" value="1"/>
</dbReference>
<reference evidence="1 2" key="2">
    <citation type="journal article" date="2016" name="Int. J. Syst. Evol. Microbiol.">
        <title>Lutibacter profundi sp. nov., isolated from a deep-sea hydrothermal system on the Arctic Mid-Ocean Ridge and emended description of the genus Lutibacter.</title>
        <authorList>
            <person name="Le Moine Bauer S."/>
            <person name="Roalkvam I."/>
            <person name="Steen I.H."/>
            <person name="Dahle H."/>
        </authorList>
    </citation>
    <scope>NUCLEOTIDE SEQUENCE [LARGE SCALE GENOMIC DNA]</scope>
    <source>
        <strain evidence="1 2">LP1</strain>
    </source>
</reference>
<dbReference type="RefSeq" id="WP_068208624.1">
    <property type="nucleotide sequence ID" value="NZ_CP013355.1"/>
</dbReference>
<dbReference type="Proteomes" id="UP000059672">
    <property type="component" value="Chromosome"/>
</dbReference>
<evidence type="ECO:0008006" key="3">
    <source>
        <dbReference type="Google" id="ProtNLM"/>
    </source>
</evidence>
<dbReference type="OrthoDB" id="1115230at2"/>
<sequence length="324" mass="36904">MKKVGILLVIVSFIISCNSGNNQKVLKEANGRINNLLVVMKNSEWQGKLGDELRKIIAEPVVGLPQPEPQFEVSQVPPESFGRMFKASRSVLKIGVADKNSFTISTDVYASPQKIITIIGKSEKELINEIQKNSKKIILEFKKSDLRAIQRKILKKYWDPSKIKTFEKQGYSLKIPRTYNKVEDNGDFIWYRYHLFGGNSMELISYTVPITSEDDENGNNIVAIRDAIGKKYMPGEIENSYMITEKAYTPHIFEVTLDGKKAFETRGKWEVKGVYMAGPFLSYTVVDKPNNRLVVVEGLTYAPSINKRDYMFELEAILKTLKIN</sequence>
<gene>
    <name evidence="1" type="ORF">Lupro_08330</name>
</gene>
<evidence type="ECO:0000313" key="2">
    <source>
        <dbReference type="Proteomes" id="UP000059672"/>
    </source>
</evidence>
<proteinExistence type="predicted"/>
<dbReference type="EMBL" id="CP013355">
    <property type="protein sequence ID" value="AMC11260.1"/>
    <property type="molecule type" value="Genomic_DNA"/>
</dbReference>
<keyword evidence="2" id="KW-1185">Reference proteome</keyword>
<organism evidence="1 2">
    <name type="scientific">Lutibacter profundi</name>
    <dbReference type="NCBI Taxonomy" id="1622118"/>
    <lineage>
        <taxon>Bacteria</taxon>
        <taxon>Pseudomonadati</taxon>
        <taxon>Bacteroidota</taxon>
        <taxon>Flavobacteriia</taxon>
        <taxon>Flavobacteriales</taxon>
        <taxon>Flavobacteriaceae</taxon>
        <taxon>Lutibacter</taxon>
    </lineage>
</organism>
<reference evidence="2" key="1">
    <citation type="submission" date="2015-12" db="EMBL/GenBank/DDBJ databases">
        <title>Complete genome sequence of Lutibacter profundus strain LP1.</title>
        <authorList>
            <person name="Wissuwa J."/>
            <person name="Le Moine Bauer S."/>
            <person name="Stokke R."/>
            <person name="Dahle H."/>
            <person name="Steen I.H."/>
        </authorList>
    </citation>
    <scope>NUCLEOTIDE SEQUENCE [LARGE SCALE GENOMIC DNA]</scope>
    <source>
        <strain evidence="2">LP1</strain>
    </source>
</reference>
<name>A0A109RNN6_9FLAO</name>
<accession>A0A109RNN6</accession>
<evidence type="ECO:0000313" key="1">
    <source>
        <dbReference type="EMBL" id="AMC11260.1"/>
    </source>
</evidence>
<dbReference type="AlphaFoldDB" id="A0A109RNN6"/>
<dbReference type="PROSITE" id="PS51257">
    <property type="entry name" value="PROKAR_LIPOPROTEIN"/>
    <property type="match status" value="1"/>
</dbReference>
<dbReference type="KEGG" id="lut:Lupro_08330"/>
<dbReference type="PATRIC" id="fig|1622118.3.peg.1724"/>
<dbReference type="InterPro" id="IPR032286">
    <property type="entry name" value="DUF4837"/>
</dbReference>
<dbReference type="STRING" id="1622118.Lupro_08330"/>